<gene>
    <name evidence="1" type="ORF">H9650_05640</name>
</gene>
<sequence length="256" mass="30383">MKHIYAFETPYEAVKYLEIIESFKVRLKDFKALLEEEYELNEPPKGFVWTPVDLATSTFSDIPIPAYTNRNLIYMTPDIGEWRNFFMKIYGDVENDLIKDFYQHFKDEGVLTIAGHEMVHHLDLFPDEFDEERDSIWFEEGMCDYIARKNLLNPEDFEIITNVELAIVAYYKDQYGTRSIDEFGTSSYINELSSIMYDYSRSFLTVKHLVEEQNNNNPIEVFKQYKQWYETGRKEPLSTFFNVENLFITLSNKATL</sequence>
<accession>A0ABR8R765</accession>
<protein>
    <recommendedName>
        <fullName evidence="3">Elongation factor Tu</fullName>
    </recommendedName>
</protein>
<name>A0ABR8R765_9BACI</name>
<dbReference type="Proteomes" id="UP000640786">
    <property type="component" value="Unassembled WGS sequence"/>
</dbReference>
<dbReference type="RefSeq" id="WP_186318035.1">
    <property type="nucleotide sequence ID" value="NZ_JACSQO010000002.1"/>
</dbReference>
<organism evidence="1 2">
    <name type="scientific">Psychrobacillus faecigallinarum</name>
    <dbReference type="NCBI Taxonomy" id="2762235"/>
    <lineage>
        <taxon>Bacteria</taxon>
        <taxon>Bacillati</taxon>
        <taxon>Bacillota</taxon>
        <taxon>Bacilli</taxon>
        <taxon>Bacillales</taxon>
        <taxon>Bacillaceae</taxon>
        <taxon>Psychrobacillus</taxon>
    </lineage>
</organism>
<evidence type="ECO:0000313" key="2">
    <source>
        <dbReference type="Proteomes" id="UP000640786"/>
    </source>
</evidence>
<reference evidence="1 2" key="1">
    <citation type="submission" date="2020-08" db="EMBL/GenBank/DDBJ databases">
        <title>A Genomic Blueprint of the Chicken Gut Microbiome.</title>
        <authorList>
            <person name="Gilroy R."/>
            <person name="Ravi A."/>
            <person name="Getino M."/>
            <person name="Pursley I."/>
            <person name="Horton D.L."/>
            <person name="Alikhan N.-F."/>
            <person name="Baker D."/>
            <person name="Gharbi K."/>
            <person name="Hall N."/>
            <person name="Watson M."/>
            <person name="Adriaenssens E.M."/>
            <person name="Foster-Nyarko E."/>
            <person name="Jarju S."/>
            <person name="Secka A."/>
            <person name="Antonio M."/>
            <person name="Oren A."/>
            <person name="Chaudhuri R."/>
            <person name="La Ragione R.M."/>
            <person name="Hildebrand F."/>
            <person name="Pallen M.J."/>
        </authorList>
    </citation>
    <scope>NUCLEOTIDE SEQUENCE [LARGE SCALE GENOMIC DNA]</scope>
    <source>
        <strain evidence="1 2">Sa2BUA9</strain>
    </source>
</reference>
<keyword evidence="2" id="KW-1185">Reference proteome</keyword>
<evidence type="ECO:0008006" key="3">
    <source>
        <dbReference type="Google" id="ProtNLM"/>
    </source>
</evidence>
<dbReference type="EMBL" id="JACSQO010000002">
    <property type="protein sequence ID" value="MBD7943596.1"/>
    <property type="molecule type" value="Genomic_DNA"/>
</dbReference>
<proteinExistence type="predicted"/>
<evidence type="ECO:0000313" key="1">
    <source>
        <dbReference type="EMBL" id="MBD7943596.1"/>
    </source>
</evidence>
<comment type="caution">
    <text evidence="1">The sequence shown here is derived from an EMBL/GenBank/DDBJ whole genome shotgun (WGS) entry which is preliminary data.</text>
</comment>